<dbReference type="OrthoDB" id="2687798at2759"/>
<proteinExistence type="predicted"/>
<feature type="compositionally biased region" description="Low complexity" evidence="1">
    <location>
        <begin position="28"/>
        <end position="38"/>
    </location>
</feature>
<dbReference type="Proteomes" id="UP000724874">
    <property type="component" value="Unassembled WGS sequence"/>
</dbReference>
<accession>A0A9P5TJ18</accession>
<dbReference type="AlphaFoldDB" id="A0A9P5TJ18"/>
<evidence type="ECO:0000256" key="1">
    <source>
        <dbReference type="SAM" id="MobiDB-lite"/>
    </source>
</evidence>
<feature type="compositionally biased region" description="Polar residues" evidence="1">
    <location>
        <begin position="87"/>
        <end position="96"/>
    </location>
</feature>
<dbReference type="EMBL" id="JADNYJ010000094">
    <property type="protein sequence ID" value="KAF8886674.1"/>
    <property type="molecule type" value="Genomic_DNA"/>
</dbReference>
<sequence>MFTILRARAVISSARMATASSRRFQIVSTSQSSMHTSSVARDPKHTTDSYSREVDDSPPLDDTVHRVDPFNVIVQKPNRDIDAGWTATDQHPSSVEANKHTTDSYLKNEEADPVAPGSTVYTVDASKPVEKPNEPSPSGEWSRAGAQTEEYRHVEGAEKGPYTPKNGGKGSYGGQDSWAKTKEPKTSKPDKGPEAKSSGRRK</sequence>
<feature type="compositionally biased region" description="Basic and acidic residues" evidence="1">
    <location>
        <begin position="97"/>
        <end position="110"/>
    </location>
</feature>
<gene>
    <name evidence="2" type="ORF">CPB84DRAFT_1537565</name>
</gene>
<feature type="region of interest" description="Disordered" evidence="1">
    <location>
        <begin position="83"/>
        <end position="202"/>
    </location>
</feature>
<evidence type="ECO:0000313" key="3">
    <source>
        <dbReference type="Proteomes" id="UP000724874"/>
    </source>
</evidence>
<feature type="compositionally biased region" description="Basic and acidic residues" evidence="1">
    <location>
        <begin position="41"/>
        <end position="55"/>
    </location>
</feature>
<feature type="region of interest" description="Disordered" evidence="1">
    <location>
        <begin position="28"/>
        <end position="65"/>
    </location>
</feature>
<evidence type="ECO:0000313" key="2">
    <source>
        <dbReference type="EMBL" id="KAF8886674.1"/>
    </source>
</evidence>
<reference evidence="2" key="1">
    <citation type="submission" date="2020-11" db="EMBL/GenBank/DDBJ databases">
        <authorList>
            <consortium name="DOE Joint Genome Institute"/>
            <person name="Ahrendt S."/>
            <person name="Riley R."/>
            <person name="Andreopoulos W."/>
            <person name="LaButti K."/>
            <person name="Pangilinan J."/>
            <person name="Ruiz-duenas F.J."/>
            <person name="Barrasa J.M."/>
            <person name="Sanchez-Garcia M."/>
            <person name="Camarero S."/>
            <person name="Miyauchi S."/>
            <person name="Serrano A."/>
            <person name="Linde D."/>
            <person name="Babiker R."/>
            <person name="Drula E."/>
            <person name="Ayuso-Fernandez I."/>
            <person name="Pacheco R."/>
            <person name="Padilla G."/>
            <person name="Ferreira P."/>
            <person name="Barriuso J."/>
            <person name="Kellner H."/>
            <person name="Castanera R."/>
            <person name="Alfaro M."/>
            <person name="Ramirez L."/>
            <person name="Pisabarro A.G."/>
            <person name="Kuo A."/>
            <person name="Tritt A."/>
            <person name="Lipzen A."/>
            <person name="He G."/>
            <person name="Yan M."/>
            <person name="Ng V."/>
            <person name="Cullen D."/>
            <person name="Martin F."/>
            <person name="Rosso M.-N."/>
            <person name="Henrissat B."/>
            <person name="Hibbett D."/>
            <person name="Martinez A.T."/>
            <person name="Grigoriev I.V."/>
        </authorList>
    </citation>
    <scope>NUCLEOTIDE SEQUENCE</scope>
    <source>
        <strain evidence="2">AH 44721</strain>
    </source>
</reference>
<name>A0A9P5TJ18_GYMJU</name>
<keyword evidence="3" id="KW-1185">Reference proteome</keyword>
<protein>
    <submittedName>
        <fullName evidence="2">Uncharacterized protein</fullName>
    </submittedName>
</protein>
<feature type="compositionally biased region" description="Basic and acidic residues" evidence="1">
    <location>
        <begin position="179"/>
        <end position="194"/>
    </location>
</feature>
<comment type="caution">
    <text evidence="2">The sequence shown here is derived from an EMBL/GenBank/DDBJ whole genome shotgun (WGS) entry which is preliminary data.</text>
</comment>
<feature type="compositionally biased region" description="Basic and acidic residues" evidence="1">
    <location>
        <begin position="149"/>
        <end position="158"/>
    </location>
</feature>
<organism evidence="2 3">
    <name type="scientific">Gymnopilus junonius</name>
    <name type="common">Spectacular rustgill mushroom</name>
    <name type="synonym">Gymnopilus spectabilis subsp. junonius</name>
    <dbReference type="NCBI Taxonomy" id="109634"/>
    <lineage>
        <taxon>Eukaryota</taxon>
        <taxon>Fungi</taxon>
        <taxon>Dikarya</taxon>
        <taxon>Basidiomycota</taxon>
        <taxon>Agaricomycotina</taxon>
        <taxon>Agaricomycetes</taxon>
        <taxon>Agaricomycetidae</taxon>
        <taxon>Agaricales</taxon>
        <taxon>Agaricineae</taxon>
        <taxon>Hymenogastraceae</taxon>
        <taxon>Gymnopilus</taxon>
    </lineage>
</organism>